<dbReference type="AlphaFoldDB" id="A0A382X0H4"/>
<protein>
    <submittedName>
        <fullName evidence="1">Uncharacterized protein</fullName>
    </submittedName>
</protein>
<proteinExistence type="predicted"/>
<organism evidence="1">
    <name type="scientific">marine metagenome</name>
    <dbReference type="NCBI Taxonomy" id="408172"/>
    <lineage>
        <taxon>unclassified sequences</taxon>
        <taxon>metagenomes</taxon>
        <taxon>ecological metagenomes</taxon>
    </lineage>
</organism>
<sequence>ILNLIRNNKPTEINSTLIEFKLIKKKSNKLKIFFDKNSLELKGWKTKDAYSNDVSFTISNLKTNMIIEDDFFKIPNEDDL</sequence>
<dbReference type="EMBL" id="UINC01163657">
    <property type="protein sequence ID" value="SVD64085.1"/>
    <property type="molecule type" value="Genomic_DNA"/>
</dbReference>
<gene>
    <name evidence="1" type="ORF">METZ01_LOCUS416939</name>
</gene>
<dbReference type="Pfam" id="PF03548">
    <property type="entry name" value="LolA"/>
    <property type="match status" value="1"/>
</dbReference>
<dbReference type="InterPro" id="IPR029046">
    <property type="entry name" value="LolA/LolB/LppX"/>
</dbReference>
<evidence type="ECO:0000313" key="1">
    <source>
        <dbReference type="EMBL" id="SVD64085.1"/>
    </source>
</evidence>
<dbReference type="SUPFAM" id="SSF89392">
    <property type="entry name" value="Prokaryotic lipoproteins and lipoprotein localization factors"/>
    <property type="match status" value="1"/>
</dbReference>
<dbReference type="Gene3D" id="2.50.20.10">
    <property type="entry name" value="Lipoprotein localisation LolA/LolB/LppX"/>
    <property type="match status" value="1"/>
</dbReference>
<feature type="non-terminal residue" evidence="1">
    <location>
        <position position="1"/>
    </location>
</feature>
<dbReference type="InterPro" id="IPR004564">
    <property type="entry name" value="OM_lipoprot_carrier_LolA-like"/>
</dbReference>
<reference evidence="1" key="1">
    <citation type="submission" date="2018-05" db="EMBL/GenBank/DDBJ databases">
        <authorList>
            <person name="Lanie J.A."/>
            <person name="Ng W.-L."/>
            <person name="Kazmierczak K.M."/>
            <person name="Andrzejewski T.M."/>
            <person name="Davidsen T.M."/>
            <person name="Wayne K.J."/>
            <person name="Tettelin H."/>
            <person name="Glass J.I."/>
            <person name="Rusch D."/>
            <person name="Podicherti R."/>
            <person name="Tsui H.-C.T."/>
            <person name="Winkler M.E."/>
        </authorList>
    </citation>
    <scope>NUCLEOTIDE SEQUENCE</scope>
</reference>
<accession>A0A382X0H4</accession>
<name>A0A382X0H4_9ZZZZ</name>